<keyword evidence="4" id="KW-0496">Mitochondrion</keyword>
<dbReference type="Proteomes" id="UP000790347">
    <property type="component" value="Unassembled WGS sequence"/>
</dbReference>
<dbReference type="GO" id="GO:0005739">
    <property type="term" value="C:mitochondrion"/>
    <property type="evidence" value="ECO:0007669"/>
    <property type="project" value="InterPro"/>
</dbReference>
<dbReference type="InterPro" id="IPR059242">
    <property type="entry name" value="mS23_dom"/>
</dbReference>
<dbReference type="EMBL" id="SDOV01000001">
    <property type="protein sequence ID" value="KAH7646539.1"/>
    <property type="molecule type" value="Genomic_DNA"/>
</dbReference>
<keyword evidence="5" id="KW-0687">Ribonucleoprotein</keyword>
<comment type="similarity">
    <text evidence="2">Belongs to the mitochondrion-specific ribosomal protein mS23 family.</text>
</comment>
<feature type="domain" description="Small ribosomal subunit protein mS23 conserved" evidence="7">
    <location>
        <begin position="2"/>
        <end position="135"/>
    </location>
</feature>
<dbReference type="CDD" id="cd23701">
    <property type="entry name" value="At1g26750"/>
    <property type="match status" value="1"/>
</dbReference>
<keyword evidence="10" id="KW-1185">Reference proteome</keyword>
<organism evidence="9 10">
    <name type="scientific">Dermatophagoides farinae</name>
    <name type="common">American house dust mite</name>
    <dbReference type="NCBI Taxonomy" id="6954"/>
    <lineage>
        <taxon>Eukaryota</taxon>
        <taxon>Metazoa</taxon>
        <taxon>Ecdysozoa</taxon>
        <taxon>Arthropoda</taxon>
        <taxon>Chelicerata</taxon>
        <taxon>Arachnida</taxon>
        <taxon>Acari</taxon>
        <taxon>Acariformes</taxon>
        <taxon>Sarcoptiformes</taxon>
        <taxon>Astigmata</taxon>
        <taxon>Psoroptidia</taxon>
        <taxon>Analgoidea</taxon>
        <taxon>Pyroglyphidae</taxon>
        <taxon>Dermatophagoidinae</taxon>
        <taxon>Dermatophagoides</taxon>
    </lineage>
</organism>
<dbReference type="EMBL" id="ASGP02000003">
    <property type="protein sequence ID" value="KAH9517047.1"/>
    <property type="molecule type" value="Genomic_DNA"/>
</dbReference>
<evidence type="ECO:0000256" key="1">
    <source>
        <dbReference type="ARBA" id="ARBA00004173"/>
    </source>
</evidence>
<dbReference type="PANTHER" id="PTHR15925:SF2">
    <property type="entry name" value="SMALL RIBOSOMAL SUBUNIT PROTEIN MS23"/>
    <property type="match status" value="1"/>
</dbReference>
<dbReference type="Proteomes" id="UP000828236">
    <property type="component" value="Unassembled WGS sequence"/>
</dbReference>
<dbReference type="Pfam" id="PF10484">
    <property type="entry name" value="MRP-S23"/>
    <property type="match status" value="1"/>
</dbReference>
<dbReference type="InterPro" id="IPR023611">
    <property type="entry name" value="mS23_dom_met"/>
</dbReference>
<evidence type="ECO:0000259" key="7">
    <source>
        <dbReference type="Pfam" id="PF10484"/>
    </source>
</evidence>
<reference evidence="8" key="3">
    <citation type="journal article" date="2021" name="World Allergy Organ. J.">
        <title>Chromosome-level assembly of Dermatophagoides farinae genome and transcriptome reveals two novel allergens Der f 37 and Der f 39.</title>
        <authorList>
            <person name="Chen J."/>
            <person name="Cai Z."/>
            <person name="Fan D."/>
            <person name="Hu J."/>
            <person name="Hou Y."/>
            <person name="He Y."/>
            <person name="Zhang Z."/>
            <person name="Zhao Z."/>
            <person name="Gao P."/>
            <person name="Hu W."/>
            <person name="Sun J."/>
            <person name="Li J."/>
            <person name="Ji K."/>
        </authorList>
    </citation>
    <scope>NUCLEOTIDE SEQUENCE</scope>
    <source>
        <strain evidence="8">JKM2019</strain>
    </source>
</reference>
<comment type="subcellular location">
    <subcellularLocation>
        <location evidence="1">Mitochondrion</location>
    </subcellularLocation>
</comment>
<evidence type="ECO:0000256" key="3">
    <source>
        <dbReference type="ARBA" id="ARBA00022980"/>
    </source>
</evidence>
<gene>
    <name evidence="9" type="primary">MRPS23_1</name>
    <name evidence="9" type="ORF">DERF_007747</name>
    <name evidence="8" type="ORF">HUG17_2077</name>
</gene>
<protein>
    <recommendedName>
        <fullName evidence="6">Small ribosomal subunit protein mS23</fullName>
    </recommendedName>
</protein>
<evidence type="ECO:0000256" key="4">
    <source>
        <dbReference type="ARBA" id="ARBA00023128"/>
    </source>
</evidence>
<proteinExistence type="inferred from homology"/>
<reference evidence="9" key="1">
    <citation type="submission" date="2013-05" db="EMBL/GenBank/DDBJ databases">
        <authorList>
            <person name="Yim A.K.Y."/>
            <person name="Chan T.F."/>
            <person name="Ji K.M."/>
            <person name="Liu X.Y."/>
            <person name="Zhou J.W."/>
            <person name="Li R.Q."/>
            <person name="Yang K.Y."/>
            <person name="Li J."/>
            <person name="Li M."/>
            <person name="Law P.T.W."/>
            <person name="Wu Y.L."/>
            <person name="Cai Z.L."/>
            <person name="Qin H."/>
            <person name="Bao Y."/>
            <person name="Leung R.K.K."/>
            <person name="Ng P.K.S."/>
            <person name="Zou J."/>
            <person name="Zhong X.J."/>
            <person name="Ran P.X."/>
            <person name="Zhong N.S."/>
            <person name="Liu Z.G."/>
            <person name="Tsui S.K.W."/>
        </authorList>
    </citation>
    <scope>NUCLEOTIDE SEQUENCE</scope>
    <source>
        <strain evidence="9">Derf</strain>
        <tissue evidence="9">Whole organism</tissue>
    </source>
</reference>
<reference evidence="9" key="4">
    <citation type="journal article" date="2022" name="Res Sq">
        <title>Comparative Genomics Reveals Insights into the Divergent Evolution of Astigmatic Mites and Household Pest Adaptations.</title>
        <authorList>
            <person name="Xiong Q."/>
            <person name="Wan A.T.-Y."/>
            <person name="Liu X.-Y."/>
            <person name="Fung C.S.-H."/>
            <person name="Xiao X."/>
            <person name="Malainual N."/>
            <person name="Hou J."/>
            <person name="Wang L."/>
            <person name="Wang M."/>
            <person name="Yang K."/>
            <person name="Cui Y."/>
            <person name="Leung E."/>
            <person name="Nong W."/>
            <person name="Shin S.-K."/>
            <person name="Au S."/>
            <person name="Jeong K.Y."/>
            <person name="Chew F.T."/>
            <person name="Hui J."/>
            <person name="Leung T.F."/>
            <person name="Tungtrongchitr A."/>
            <person name="Zhong N."/>
            <person name="Liu Z."/>
            <person name="Tsui S."/>
        </authorList>
    </citation>
    <scope>NUCLEOTIDE SEQUENCE</scope>
    <source>
        <strain evidence="9">Derf</strain>
        <tissue evidence="9">Whole organism</tissue>
    </source>
</reference>
<dbReference type="OrthoDB" id="10012356at2759"/>
<evidence type="ECO:0000313" key="9">
    <source>
        <dbReference type="EMBL" id="KAH9517047.1"/>
    </source>
</evidence>
<evidence type="ECO:0000256" key="5">
    <source>
        <dbReference type="ARBA" id="ARBA00023274"/>
    </source>
</evidence>
<comment type="caution">
    <text evidence="9">The sequence shown here is derived from an EMBL/GenBank/DDBJ whole genome shotgun (WGS) entry which is preliminary data.</text>
</comment>
<reference evidence="8" key="2">
    <citation type="submission" date="2020-06" db="EMBL/GenBank/DDBJ databases">
        <authorList>
            <person name="Ji K."/>
            <person name="Li J."/>
        </authorList>
    </citation>
    <scope>NUCLEOTIDE SEQUENCE</scope>
    <source>
        <strain evidence="8">JKM2019</strain>
        <tissue evidence="8">Whole body</tissue>
    </source>
</reference>
<evidence type="ECO:0000256" key="6">
    <source>
        <dbReference type="ARBA" id="ARBA00035137"/>
    </source>
</evidence>
<dbReference type="GO" id="GO:0003735">
    <property type="term" value="F:structural constituent of ribosome"/>
    <property type="evidence" value="ECO:0007669"/>
    <property type="project" value="InterPro"/>
</dbReference>
<evidence type="ECO:0000313" key="10">
    <source>
        <dbReference type="Proteomes" id="UP000790347"/>
    </source>
</evidence>
<evidence type="ECO:0000313" key="8">
    <source>
        <dbReference type="EMBL" id="KAH7646539.1"/>
    </source>
</evidence>
<accession>A0A922L8D7</accession>
<evidence type="ECO:0000256" key="2">
    <source>
        <dbReference type="ARBA" id="ARBA00009864"/>
    </source>
</evidence>
<dbReference type="GO" id="GO:0005840">
    <property type="term" value="C:ribosome"/>
    <property type="evidence" value="ECO:0007669"/>
    <property type="project" value="UniProtKB-KW"/>
</dbReference>
<dbReference type="InterPro" id="IPR019520">
    <property type="entry name" value="Ribosomal_mS23_met"/>
</dbReference>
<dbReference type="GO" id="GO:0006412">
    <property type="term" value="P:translation"/>
    <property type="evidence" value="ECO:0007669"/>
    <property type="project" value="InterPro"/>
</dbReference>
<dbReference type="AlphaFoldDB" id="A0A922L8D7"/>
<dbReference type="PANTHER" id="PTHR15925">
    <property type="entry name" value="MITOCHONDRIAL RIBOSOMAL PROTEIN S23"/>
    <property type="match status" value="1"/>
</dbReference>
<sequence>MAGSRVEKLSTIFKRYTGLIKSGAVLKENRPIWYDVYQHFPPTVEPLAIRPEPEIEIKPIFYPEDILRSRFFRTYGDSVMIHDFISDKPSDLKASKMGVCEMFIAKYLQLAQSKGLDEIDLNSQELFDETEKALIDDCGVQLRRRKDSDMKRTFISTSKSSSSSSS</sequence>
<keyword evidence="3 9" id="KW-0689">Ribosomal protein</keyword>
<name>A0A922L8D7_DERFA</name>